<reference evidence="1" key="1">
    <citation type="submission" date="2009-08" db="EMBL/GenBank/DDBJ databases">
        <authorList>
            <person name="Weinstock G."/>
            <person name="Sodergren E."/>
            <person name="Clifton S."/>
            <person name="Fulton L."/>
            <person name="Fulton B."/>
            <person name="Courtney L."/>
            <person name="Fronick C."/>
            <person name="Harrison M."/>
            <person name="Strong C."/>
            <person name="Farmer C."/>
            <person name="Delahaunty K."/>
            <person name="Markovic C."/>
            <person name="Hall O."/>
            <person name="Minx P."/>
            <person name="Tomlinson C."/>
            <person name="Mitreva M."/>
            <person name="Nelson J."/>
            <person name="Hou S."/>
            <person name="Wollam A."/>
            <person name="Pepin K.H."/>
            <person name="Johnson M."/>
            <person name="Bhonagiri V."/>
            <person name="Nash W.E."/>
            <person name="Warren W."/>
            <person name="Chinwalla A."/>
            <person name="Mardis E.R."/>
            <person name="Wilson R.K."/>
        </authorList>
    </citation>
    <scope>NUCLEOTIDE SEQUENCE [LARGE SCALE GENOMIC DNA]</scope>
    <source>
        <strain evidence="1">A2-165</strain>
    </source>
</reference>
<accession>C7H249</accession>
<dbReference type="EMBL" id="ACOP02000007">
    <property type="protein sequence ID" value="EEU98025.1"/>
    <property type="molecule type" value="Genomic_DNA"/>
</dbReference>
<protein>
    <submittedName>
        <fullName evidence="1">Uncharacterized protein</fullName>
    </submittedName>
</protein>
<organism evidence="1 2">
    <name type="scientific">Faecalibacterium duncaniae (strain DSM 17677 / JCM 31915 / A2-165)</name>
    <name type="common">Faecalibacterium prausnitzii</name>
    <dbReference type="NCBI Taxonomy" id="411483"/>
    <lineage>
        <taxon>Bacteria</taxon>
        <taxon>Bacillati</taxon>
        <taxon>Bacillota</taxon>
        <taxon>Clostridia</taxon>
        <taxon>Eubacteriales</taxon>
        <taxon>Oscillospiraceae</taxon>
        <taxon>Faecalibacterium</taxon>
    </lineage>
</organism>
<dbReference type="STRING" id="411483.FAEPRAA2165_00343"/>
<keyword evidence="2" id="KW-1185">Reference proteome</keyword>
<gene>
    <name evidence="1" type="ORF">FAEPRAA2165_00343</name>
</gene>
<sequence length="48" mass="5455">MQGAFLWWAADKQKTLPRAGGKAFFVCPFQDRVNDKKVNEENSIIIEG</sequence>
<dbReference type="Proteomes" id="UP000004619">
    <property type="component" value="Unassembled WGS sequence"/>
</dbReference>
<proteinExistence type="predicted"/>
<dbReference type="HOGENOM" id="CLU_3153028_0_0_9"/>
<dbReference type="AlphaFoldDB" id="C7H249"/>
<name>C7H249_FAED2</name>
<evidence type="ECO:0000313" key="1">
    <source>
        <dbReference type="EMBL" id="EEU98025.1"/>
    </source>
</evidence>
<evidence type="ECO:0000313" key="2">
    <source>
        <dbReference type="Proteomes" id="UP000004619"/>
    </source>
</evidence>
<comment type="caution">
    <text evidence="1">The sequence shown here is derived from an EMBL/GenBank/DDBJ whole genome shotgun (WGS) entry which is preliminary data.</text>
</comment>